<dbReference type="Gene3D" id="1.10.510.10">
    <property type="entry name" value="Transferase(Phosphotransferase) domain 1"/>
    <property type="match status" value="1"/>
</dbReference>
<dbReference type="Proteomes" id="UP000694546">
    <property type="component" value="Chromosome 7"/>
</dbReference>
<dbReference type="InterPro" id="IPR011009">
    <property type="entry name" value="Kinase-like_dom_sf"/>
</dbReference>
<dbReference type="Ensembl" id="ENSGMOT00000056011.1">
    <property type="protein sequence ID" value="ENSGMOP00000046739.1"/>
    <property type="gene ID" value="ENSGMOG00000009374.2"/>
</dbReference>
<evidence type="ECO:0000313" key="12">
    <source>
        <dbReference type="Proteomes" id="UP000694546"/>
    </source>
</evidence>
<dbReference type="EC" id="2.7.12.1" evidence="1"/>
<organism evidence="11 12">
    <name type="scientific">Gadus morhua</name>
    <name type="common">Atlantic cod</name>
    <dbReference type="NCBI Taxonomy" id="8049"/>
    <lineage>
        <taxon>Eukaryota</taxon>
        <taxon>Metazoa</taxon>
        <taxon>Chordata</taxon>
        <taxon>Craniata</taxon>
        <taxon>Vertebrata</taxon>
        <taxon>Euteleostomi</taxon>
        <taxon>Actinopterygii</taxon>
        <taxon>Neopterygii</taxon>
        <taxon>Teleostei</taxon>
        <taxon>Neoteleostei</taxon>
        <taxon>Acanthomorphata</taxon>
        <taxon>Zeiogadaria</taxon>
        <taxon>Gadariae</taxon>
        <taxon>Gadiformes</taxon>
        <taxon>Gadoidei</taxon>
        <taxon>Gadidae</taxon>
        <taxon>Gadus</taxon>
    </lineage>
</organism>
<dbReference type="InterPro" id="IPR000719">
    <property type="entry name" value="Prot_kinase_dom"/>
</dbReference>
<evidence type="ECO:0000313" key="11">
    <source>
        <dbReference type="Ensembl" id="ENSGMOP00000046739.1"/>
    </source>
</evidence>
<feature type="chain" id="PRO_5047119323" description="dual-specificity kinase" evidence="9">
    <location>
        <begin position="19"/>
        <end position="372"/>
    </location>
</feature>
<dbReference type="Pfam" id="PF00069">
    <property type="entry name" value="Pkinase"/>
    <property type="match status" value="1"/>
</dbReference>
<reference evidence="11" key="2">
    <citation type="submission" date="2025-09" db="UniProtKB">
        <authorList>
            <consortium name="Ensembl"/>
        </authorList>
    </citation>
    <scope>IDENTIFICATION</scope>
</reference>
<keyword evidence="2" id="KW-0723">Serine/threonine-protein kinase</keyword>
<reference evidence="11" key="1">
    <citation type="submission" date="2025-08" db="UniProtKB">
        <authorList>
            <consortium name="Ensembl"/>
        </authorList>
    </citation>
    <scope>IDENTIFICATION</scope>
</reference>
<accession>A0A8C5BFJ5</accession>
<keyword evidence="3" id="KW-0808">Transferase</keyword>
<dbReference type="GeneTree" id="ENSGT00940000159722"/>
<keyword evidence="4 8" id="KW-0547">Nucleotide-binding</keyword>
<dbReference type="GO" id="GO:0004674">
    <property type="term" value="F:protein serine/threonine kinase activity"/>
    <property type="evidence" value="ECO:0007669"/>
    <property type="project" value="UniProtKB-KW"/>
</dbReference>
<dbReference type="PROSITE" id="PS50011">
    <property type="entry name" value="PROTEIN_KINASE_DOM"/>
    <property type="match status" value="1"/>
</dbReference>
<keyword evidence="12" id="KW-1185">Reference proteome</keyword>
<evidence type="ECO:0000256" key="6">
    <source>
        <dbReference type="ARBA" id="ARBA00022840"/>
    </source>
</evidence>
<sequence>MAAFFWLYSAWPVVVLFADVDDDHDGDGVQRSGGTKRKSCGGDGEGHLVYDAGLLLNERYEVVSTLGEGAFGKVVECLDRNKSERVALKIVKNIERYREAAQSEIAVLGEINSLDDDHTFACVRMLDWFDHHGHICIVFELLGLSTFDYLRENDFLPFTVEHIRHMAFQIFRAVCCESGHLHPNNVPLVVPSSALYDHGTCGWILDVKVVDFGNATFDRDHHPSLVSTRHYRAPEVILDLGWNQACDVWSLGCILMEYYLGLTVFQTHDSKEHLAMMERVLGPIPPSLLSKTRKRHFVERERLDWDEHSSSGRYVRKHCKPLKQYMQSRSAEHQQLFELIGSMLEYDVSRRITMEEALWHPFFTPLRMVRCP</sequence>
<dbReference type="PANTHER" id="PTHR45646">
    <property type="entry name" value="SERINE/THREONINE-PROTEIN KINASE DOA-RELATED"/>
    <property type="match status" value="1"/>
</dbReference>
<proteinExistence type="inferred from homology"/>
<dbReference type="Gene3D" id="3.30.200.20">
    <property type="entry name" value="Phosphorylase Kinase, domain 1"/>
    <property type="match status" value="1"/>
</dbReference>
<feature type="binding site" evidence="8">
    <location>
        <position position="89"/>
    </location>
    <ligand>
        <name>ATP</name>
        <dbReference type="ChEBI" id="CHEBI:30616"/>
    </ligand>
</feature>
<dbReference type="InterPro" id="IPR051175">
    <property type="entry name" value="CLK_kinases"/>
</dbReference>
<dbReference type="PANTHER" id="PTHR45646:SF4">
    <property type="entry name" value="DUAL SPECIFICITY PROTEIN KINASE CLK1"/>
    <property type="match status" value="1"/>
</dbReference>
<evidence type="ECO:0000256" key="2">
    <source>
        <dbReference type="ARBA" id="ARBA00022527"/>
    </source>
</evidence>
<dbReference type="GO" id="GO:0043484">
    <property type="term" value="P:regulation of RNA splicing"/>
    <property type="evidence" value="ECO:0007669"/>
    <property type="project" value="TreeGrafter"/>
</dbReference>
<dbReference type="GO" id="GO:0005634">
    <property type="term" value="C:nucleus"/>
    <property type="evidence" value="ECO:0007669"/>
    <property type="project" value="TreeGrafter"/>
</dbReference>
<evidence type="ECO:0000256" key="1">
    <source>
        <dbReference type="ARBA" id="ARBA00013203"/>
    </source>
</evidence>
<dbReference type="GO" id="GO:0004713">
    <property type="term" value="F:protein tyrosine kinase activity"/>
    <property type="evidence" value="ECO:0007669"/>
    <property type="project" value="TreeGrafter"/>
</dbReference>
<gene>
    <name evidence="11" type="primary">LOC115547459</name>
</gene>
<feature type="signal peptide" evidence="9">
    <location>
        <begin position="1"/>
        <end position="18"/>
    </location>
</feature>
<evidence type="ECO:0000256" key="5">
    <source>
        <dbReference type="ARBA" id="ARBA00022777"/>
    </source>
</evidence>
<evidence type="ECO:0000259" key="10">
    <source>
        <dbReference type="PROSITE" id="PS50011"/>
    </source>
</evidence>
<keyword evidence="9" id="KW-0732">Signal</keyword>
<dbReference type="GO" id="GO:0004712">
    <property type="term" value="F:protein serine/threonine/tyrosine kinase activity"/>
    <property type="evidence" value="ECO:0007669"/>
    <property type="project" value="UniProtKB-EC"/>
</dbReference>
<dbReference type="SUPFAM" id="SSF56112">
    <property type="entry name" value="Protein kinase-like (PK-like)"/>
    <property type="match status" value="1"/>
</dbReference>
<keyword evidence="5" id="KW-0418">Kinase</keyword>
<protein>
    <recommendedName>
        <fullName evidence="1">dual-specificity kinase</fullName>
        <ecNumber evidence="1">2.7.12.1</ecNumber>
    </recommendedName>
</protein>
<evidence type="ECO:0000256" key="9">
    <source>
        <dbReference type="SAM" id="SignalP"/>
    </source>
</evidence>
<evidence type="ECO:0000256" key="7">
    <source>
        <dbReference type="ARBA" id="ARBA00037966"/>
    </source>
</evidence>
<dbReference type="AlphaFoldDB" id="A0A8C5BFJ5"/>
<comment type="similarity">
    <text evidence="7">Belongs to the protein kinase superfamily. CMGC Ser/Thr protein kinase family. Lammer subfamily.</text>
</comment>
<evidence type="ECO:0000256" key="3">
    <source>
        <dbReference type="ARBA" id="ARBA00022679"/>
    </source>
</evidence>
<dbReference type="OMA" id="LFPSHDC"/>
<evidence type="ECO:0000256" key="8">
    <source>
        <dbReference type="PROSITE-ProRule" id="PRU10141"/>
    </source>
</evidence>
<dbReference type="PROSITE" id="PS00107">
    <property type="entry name" value="PROTEIN_KINASE_ATP"/>
    <property type="match status" value="1"/>
</dbReference>
<dbReference type="InterPro" id="IPR017441">
    <property type="entry name" value="Protein_kinase_ATP_BS"/>
</dbReference>
<dbReference type="GO" id="GO:0005524">
    <property type="term" value="F:ATP binding"/>
    <property type="evidence" value="ECO:0007669"/>
    <property type="project" value="UniProtKB-UniRule"/>
</dbReference>
<evidence type="ECO:0000256" key="4">
    <source>
        <dbReference type="ARBA" id="ARBA00022741"/>
    </source>
</evidence>
<name>A0A8C5BFJ5_GADMO</name>
<keyword evidence="6 8" id="KW-0067">ATP-binding</keyword>
<feature type="domain" description="Protein kinase" evidence="10">
    <location>
        <begin position="60"/>
        <end position="363"/>
    </location>
</feature>